<evidence type="ECO:0000256" key="1">
    <source>
        <dbReference type="SAM" id="MobiDB-lite"/>
    </source>
</evidence>
<organism evidence="2 3">
    <name type="scientific">Candidatus Hakubella thermalkaliphila</name>
    <dbReference type="NCBI Taxonomy" id="2754717"/>
    <lineage>
        <taxon>Bacteria</taxon>
        <taxon>Bacillati</taxon>
        <taxon>Actinomycetota</taxon>
        <taxon>Actinomycetota incertae sedis</taxon>
        <taxon>Candidatus Hakubellales</taxon>
        <taxon>Candidatus Hakubellaceae</taxon>
        <taxon>Candidatus Hakubella</taxon>
    </lineage>
</organism>
<evidence type="ECO:0000313" key="3">
    <source>
        <dbReference type="Proteomes" id="UP000588083"/>
    </source>
</evidence>
<accession>A0A6V8PFY2</accession>
<feature type="region of interest" description="Disordered" evidence="1">
    <location>
        <begin position="1"/>
        <end position="28"/>
    </location>
</feature>
<evidence type="ECO:0000313" key="2">
    <source>
        <dbReference type="EMBL" id="GFP31585.1"/>
    </source>
</evidence>
<dbReference type="Proteomes" id="UP000588083">
    <property type="component" value="Unassembled WGS sequence"/>
</dbReference>
<feature type="compositionally biased region" description="Polar residues" evidence="1">
    <location>
        <begin position="1"/>
        <end position="11"/>
    </location>
</feature>
<dbReference type="EMBL" id="BLRZ01000425">
    <property type="protein sequence ID" value="GFP31585.1"/>
    <property type="molecule type" value="Genomic_DNA"/>
</dbReference>
<feature type="non-terminal residue" evidence="2">
    <location>
        <position position="1"/>
    </location>
</feature>
<reference evidence="2 3" key="1">
    <citation type="journal article" date="2020" name="Front. Microbiol.">
        <title>Single-cell genomics of novel Actinobacteria with the Wood-Ljungdahl pathway discovered in a serpentinizing system.</title>
        <authorList>
            <person name="Merino N."/>
            <person name="Kawai M."/>
            <person name="Boyd E.S."/>
            <person name="Colman D.R."/>
            <person name="McGlynn S.E."/>
            <person name="Nealson K.H."/>
            <person name="Kurokawa K."/>
            <person name="Hongoh Y."/>
        </authorList>
    </citation>
    <scope>NUCLEOTIDE SEQUENCE [LARGE SCALE GENOMIC DNA]</scope>
    <source>
        <strain evidence="2 3">S34</strain>
    </source>
</reference>
<comment type="caution">
    <text evidence="2">The sequence shown here is derived from an EMBL/GenBank/DDBJ whole genome shotgun (WGS) entry which is preliminary data.</text>
</comment>
<name>A0A6V8PFY2_9ACTN</name>
<gene>
    <name evidence="2" type="ORF">HKBW3S34_02505</name>
</gene>
<protein>
    <submittedName>
        <fullName evidence="2">Uncharacterized protein</fullName>
    </submittedName>
</protein>
<proteinExistence type="predicted"/>
<sequence>DPYVSLSTHTARASLPLAASQPQADIER</sequence>
<keyword evidence="3" id="KW-1185">Reference proteome</keyword>
<dbReference type="AlphaFoldDB" id="A0A6V8PFY2"/>